<evidence type="ECO:0000313" key="3">
    <source>
        <dbReference type="Proteomes" id="UP001078443"/>
    </source>
</evidence>
<evidence type="ECO:0000256" key="1">
    <source>
        <dbReference type="SAM" id="SignalP"/>
    </source>
</evidence>
<accession>A0ABT4D1Y4</accession>
<dbReference type="Proteomes" id="UP001078443">
    <property type="component" value="Unassembled WGS sequence"/>
</dbReference>
<reference evidence="2" key="1">
    <citation type="submission" date="2022-12" db="EMBL/GenBank/DDBJ databases">
        <authorList>
            <person name="Wang J."/>
        </authorList>
    </citation>
    <scope>NUCLEOTIDE SEQUENCE</scope>
    <source>
        <strain evidence="2">HY-45-18</strain>
    </source>
</reference>
<name>A0ABT4D1Y4_9CLOT</name>
<feature type="chain" id="PRO_5047412092" evidence="1">
    <location>
        <begin position="27"/>
        <end position="624"/>
    </location>
</feature>
<feature type="signal peptide" evidence="1">
    <location>
        <begin position="1"/>
        <end position="26"/>
    </location>
</feature>
<dbReference type="EMBL" id="JAPQER010000006">
    <property type="protein sequence ID" value="MCY6485241.1"/>
    <property type="molecule type" value="Genomic_DNA"/>
</dbReference>
<keyword evidence="3" id="KW-1185">Reference proteome</keyword>
<gene>
    <name evidence="2" type="ORF">OW763_12915</name>
</gene>
<protein>
    <submittedName>
        <fullName evidence="2">Uncharacterized protein</fullName>
    </submittedName>
</protein>
<proteinExistence type="predicted"/>
<comment type="caution">
    <text evidence="2">The sequence shown here is derived from an EMBL/GenBank/DDBJ whole genome shotgun (WGS) entry which is preliminary data.</text>
</comment>
<dbReference type="RefSeq" id="WP_268041564.1">
    <property type="nucleotide sequence ID" value="NZ_JAPQER010000006.1"/>
</dbReference>
<keyword evidence="1" id="KW-0732">Signal</keyword>
<sequence>MKKKKIAAIIMSAFLTVGIIAPVAYAKTDSGNIDLYEVFSDKNDRMKTEVGSRIYKWSMHLPDDAIVYKSDRANEFNMSTKSYNSSVDLSVTKNKDDLTLEELLYKMQNSSRHRRSWRRRENKEFTIDIAKDSYGKKYIKIIKTNRDYGFFMMEEPEQEDEFKDYIENRMYVVNGYIYNLEIDMDGEFYRGHEEMFDKLVSSFKLSFDEKNPYIKELSDSVSTTREYKNKNYGWKIVMSPYWKVEGSPNTRCQTFCPVYSDEELNNKKDEEDDEFKIPEGITVKLVSSAESYKKASIWAQNEIEILKNNYNKNVYKILKNESKKQGDTSVQHVVIRYNTVTKTPYIVHNLYAVGNGYQYLVSATMMEDKYKDAEKRKSFEDMLNSFTLDKKCLSKYLGRIITAKSVMNLSASKELKMKKYNFKTKITKNWNISYNRYGFYYDDFDDYFYEDDGYRRDISNNEYAGAFEPKSNIRVEMSAGLDTEEIDKIIENRAEFYLKDDEIRMGLSKINIKSGECDGAKIYYIAQEYDLDAINKFVKEDKTKKYDLEELENQYLYIIKIGKDLYRETITVPVANMTSKNKLKANNVWKNTYTKNVNYSTKDIKWKQHKLEEFDKDKKEAKNK</sequence>
<evidence type="ECO:0000313" key="2">
    <source>
        <dbReference type="EMBL" id="MCY6485241.1"/>
    </source>
</evidence>
<organism evidence="2 3">
    <name type="scientific">Clostridium aestuarii</name>
    <dbReference type="NCBI Taxonomy" id="338193"/>
    <lineage>
        <taxon>Bacteria</taxon>
        <taxon>Bacillati</taxon>
        <taxon>Bacillota</taxon>
        <taxon>Clostridia</taxon>
        <taxon>Eubacteriales</taxon>
        <taxon>Clostridiaceae</taxon>
        <taxon>Clostridium</taxon>
    </lineage>
</organism>